<evidence type="ECO:0000256" key="5">
    <source>
        <dbReference type="ARBA" id="ARBA00022692"/>
    </source>
</evidence>
<evidence type="ECO:0000256" key="9">
    <source>
        <dbReference type="SAM" id="Phobius"/>
    </source>
</evidence>
<comment type="subcellular location">
    <subcellularLocation>
        <location evidence="1">Cell membrane</location>
        <topology evidence="1">Multi-pass membrane protein</topology>
    </subcellularLocation>
</comment>
<evidence type="ECO:0000259" key="10">
    <source>
        <dbReference type="PROSITE" id="PS50850"/>
    </source>
</evidence>
<feature type="transmembrane region" description="Helical" evidence="9">
    <location>
        <begin position="162"/>
        <end position="180"/>
    </location>
</feature>
<dbReference type="InterPro" id="IPR020846">
    <property type="entry name" value="MFS_dom"/>
</dbReference>
<dbReference type="CDD" id="cd17320">
    <property type="entry name" value="MFS_MdfA_MDR_like"/>
    <property type="match status" value="1"/>
</dbReference>
<dbReference type="NCBIfam" id="TIGR00710">
    <property type="entry name" value="efflux_Bcr_CflA"/>
    <property type="match status" value="1"/>
</dbReference>
<evidence type="ECO:0000256" key="2">
    <source>
        <dbReference type="ARBA" id="ARBA00006236"/>
    </source>
</evidence>
<dbReference type="InterPro" id="IPR001958">
    <property type="entry name" value="Tet-R_TetA/multi-R_MdtG-like"/>
</dbReference>
<keyword evidence="3" id="KW-0813">Transport</keyword>
<feature type="transmembrane region" description="Helical" evidence="9">
    <location>
        <begin position="210"/>
        <end position="235"/>
    </location>
</feature>
<feature type="transmembrane region" description="Helical" evidence="9">
    <location>
        <begin position="39"/>
        <end position="59"/>
    </location>
</feature>
<evidence type="ECO:0000256" key="1">
    <source>
        <dbReference type="ARBA" id="ARBA00004651"/>
    </source>
</evidence>
<evidence type="ECO:0000256" key="8">
    <source>
        <dbReference type="SAM" id="MobiDB-lite"/>
    </source>
</evidence>
<evidence type="ECO:0000256" key="7">
    <source>
        <dbReference type="ARBA" id="ARBA00023136"/>
    </source>
</evidence>
<evidence type="ECO:0000256" key="3">
    <source>
        <dbReference type="ARBA" id="ARBA00022448"/>
    </source>
</evidence>
<reference evidence="12" key="1">
    <citation type="journal article" date="2019" name="Int. J. Syst. Evol. Microbiol.">
        <title>The Global Catalogue of Microorganisms (GCM) 10K type strain sequencing project: providing services to taxonomists for standard genome sequencing and annotation.</title>
        <authorList>
            <consortium name="The Broad Institute Genomics Platform"/>
            <consortium name="The Broad Institute Genome Sequencing Center for Infectious Disease"/>
            <person name="Wu L."/>
            <person name="Ma J."/>
        </authorList>
    </citation>
    <scope>NUCLEOTIDE SEQUENCE [LARGE SCALE GENOMIC DNA]</scope>
    <source>
        <strain evidence="12">JCM 17021</strain>
    </source>
</reference>
<dbReference type="SUPFAM" id="SSF103473">
    <property type="entry name" value="MFS general substrate transporter"/>
    <property type="match status" value="1"/>
</dbReference>
<feature type="transmembrane region" description="Helical" evidence="9">
    <location>
        <begin position="71"/>
        <end position="88"/>
    </location>
</feature>
<dbReference type="InterPro" id="IPR036259">
    <property type="entry name" value="MFS_trans_sf"/>
</dbReference>
<dbReference type="PANTHER" id="PTHR42718">
    <property type="entry name" value="MAJOR FACILITATOR SUPERFAMILY MULTIDRUG TRANSPORTER MFSC"/>
    <property type="match status" value="1"/>
</dbReference>
<dbReference type="PANTHER" id="PTHR42718:SF35">
    <property type="entry name" value="BLL0718 PROTEIN"/>
    <property type="match status" value="1"/>
</dbReference>
<feature type="transmembrane region" description="Helical" evidence="9">
    <location>
        <begin position="133"/>
        <end position="156"/>
    </location>
</feature>
<evidence type="ECO:0000256" key="6">
    <source>
        <dbReference type="ARBA" id="ARBA00022989"/>
    </source>
</evidence>
<dbReference type="Gene3D" id="1.20.1720.10">
    <property type="entry name" value="Multidrug resistance protein D"/>
    <property type="match status" value="1"/>
</dbReference>
<dbReference type="PRINTS" id="PR01035">
    <property type="entry name" value="TCRTETA"/>
</dbReference>
<gene>
    <name evidence="11" type="ORF">GCM10022381_23590</name>
</gene>
<feature type="domain" description="Major facilitator superfamily (MFS) profile" evidence="10">
    <location>
        <begin position="5"/>
        <end position="391"/>
    </location>
</feature>
<dbReference type="Pfam" id="PF07690">
    <property type="entry name" value="MFS_1"/>
    <property type="match status" value="1"/>
</dbReference>
<evidence type="ECO:0000313" key="11">
    <source>
        <dbReference type="EMBL" id="GAA3880608.1"/>
    </source>
</evidence>
<dbReference type="PROSITE" id="PS50850">
    <property type="entry name" value="MFS"/>
    <property type="match status" value="1"/>
</dbReference>
<name>A0ABP7KKT0_9MICO</name>
<dbReference type="Proteomes" id="UP001501803">
    <property type="component" value="Unassembled WGS sequence"/>
</dbReference>
<protein>
    <submittedName>
        <fullName evidence="11">Multidrug effflux MFS transporter</fullName>
    </submittedName>
</protein>
<feature type="transmembrane region" description="Helical" evidence="9">
    <location>
        <begin position="362"/>
        <end position="383"/>
    </location>
</feature>
<evidence type="ECO:0000313" key="12">
    <source>
        <dbReference type="Proteomes" id="UP001501803"/>
    </source>
</evidence>
<evidence type="ECO:0000256" key="4">
    <source>
        <dbReference type="ARBA" id="ARBA00022475"/>
    </source>
</evidence>
<feature type="transmembrane region" description="Helical" evidence="9">
    <location>
        <begin position="331"/>
        <end position="350"/>
    </location>
</feature>
<dbReference type="InterPro" id="IPR011701">
    <property type="entry name" value="MFS"/>
</dbReference>
<organism evidence="11 12">
    <name type="scientific">Leifsonia kafniensis</name>
    <dbReference type="NCBI Taxonomy" id="475957"/>
    <lineage>
        <taxon>Bacteria</taxon>
        <taxon>Bacillati</taxon>
        <taxon>Actinomycetota</taxon>
        <taxon>Actinomycetes</taxon>
        <taxon>Micrococcales</taxon>
        <taxon>Microbacteriaceae</taxon>
        <taxon>Leifsonia</taxon>
    </lineage>
</organism>
<proteinExistence type="inferred from homology"/>
<comment type="similarity">
    <text evidence="2">Belongs to the major facilitator superfamily. Bcr/CmlA family.</text>
</comment>
<keyword evidence="5 9" id="KW-0812">Transmembrane</keyword>
<dbReference type="EMBL" id="BAABCN010000007">
    <property type="protein sequence ID" value="GAA3880608.1"/>
    <property type="molecule type" value="Genomic_DNA"/>
</dbReference>
<dbReference type="RefSeq" id="WP_345066704.1">
    <property type="nucleotide sequence ID" value="NZ_BAABCN010000007.1"/>
</dbReference>
<feature type="transmembrane region" description="Helical" evidence="9">
    <location>
        <begin position="302"/>
        <end position="319"/>
    </location>
</feature>
<dbReference type="InterPro" id="IPR004812">
    <property type="entry name" value="Efflux_drug-R_Bcr/CmlA"/>
</dbReference>
<feature type="region of interest" description="Disordered" evidence="8">
    <location>
        <begin position="393"/>
        <end position="414"/>
    </location>
</feature>
<feature type="transmembrane region" description="Helical" evidence="9">
    <location>
        <begin position="94"/>
        <end position="112"/>
    </location>
</feature>
<comment type="caution">
    <text evidence="11">The sequence shown here is derived from an EMBL/GenBank/DDBJ whole genome shotgun (WGS) entry which is preliminary data.</text>
</comment>
<feature type="transmembrane region" description="Helical" evidence="9">
    <location>
        <begin position="241"/>
        <end position="263"/>
    </location>
</feature>
<accession>A0ABP7KKT0</accession>
<keyword evidence="12" id="KW-1185">Reference proteome</keyword>
<feature type="transmembrane region" description="Helical" evidence="9">
    <location>
        <begin position="275"/>
        <end position="296"/>
    </location>
</feature>
<keyword evidence="7 9" id="KW-0472">Membrane</keyword>
<sequence>MTVQVLAVLAVLSALAPLSMDIYTPSLPLIQKELGASEWLAQASITACLLGIGIGQLIWGPLSDRLGRRPVIIAGVIGWALASVLSALSTTPEMLVAVRGIAGLCGAAGIVVSRSIVRDLSPDTRSVASRIGILSLTTAFAPILAPVVGLVIAHAWGWRADFVALAALGGGISLVFAFVVPETLSPERRTGAGRGGVLGALAAAARDRELACVAIAIGAHAFGFYAYIATASFIVERQFGYPPVAFALVFATNAAAMLCANVVFRRIVRHRHPAFALGIGLAVSIVAGALLVATSSARGPEWLLWTASTLFAGAAGIVLPGAHSWGQTTRVASGAASALTGSAQFLGGVLGSPLTGMIGPTAANLGVIVLLSSSIGLCAWLVARRRVERPRIDPVDERGGTASADGTPRDDRHL</sequence>
<keyword evidence="4" id="KW-1003">Cell membrane</keyword>
<keyword evidence="6 9" id="KW-1133">Transmembrane helix</keyword>